<keyword evidence="5" id="KW-1185">Reference proteome</keyword>
<dbReference type="CDD" id="cd03801">
    <property type="entry name" value="GT4_PimA-like"/>
    <property type="match status" value="1"/>
</dbReference>
<feature type="domain" description="Glycosyl transferase family 1" evidence="3">
    <location>
        <begin position="230"/>
        <end position="343"/>
    </location>
</feature>
<evidence type="ECO:0000256" key="2">
    <source>
        <dbReference type="ARBA" id="ARBA00022679"/>
    </source>
</evidence>
<reference evidence="4 5" key="1">
    <citation type="submission" date="2016-11" db="EMBL/GenBank/DDBJ databases">
        <authorList>
            <person name="Jaros S."/>
            <person name="Januszkiewicz K."/>
            <person name="Wedrychowicz H."/>
        </authorList>
    </citation>
    <scope>NUCLEOTIDE SEQUENCE [LARGE SCALE GENOMIC DNA]</scope>
    <source>
        <strain evidence="4 5">DSM 45627</strain>
    </source>
</reference>
<keyword evidence="2 4" id="KW-0808">Transferase</keyword>
<dbReference type="STRING" id="1206085.SAMN05443575_4166"/>
<dbReference type="PANTHER" id="PTHR12526:SF510">
    <property type="entry name" value="D-INOSITOL 3-PHOSPHATE GLYCOSYLTRANSFERASE"/>
    <property type="match status" value="1"/>
</dbReference>
<evidence type="ECO:0000313" key="5">
    <source>
        <dbReference type="Proteomes" id="UP000186132"/>
    </source>
</evidence>
<dbReference type="Proteomes" id="UP000186132">
    <property type="component" value="Unassembled WGS sequence"/>
</dbReference>
<name>A0A1M5U8D1_9ACTN</name>
<evidence type="ECO:0000313" key="4">
    <source>
        <dbReference type="EMBL" id="SHH59180.1"/>
    </source>
</evidence>
<dbReference type="InterPro" id="IPR001296">
    <property type="entry name" value="Glyco_trans_1"/>
</dbReference>
<proteinExistence type="predicted"/>
<dbReference type="Gene3D" id="3.40.50.2000">
    <property type="entry name" value="Glycogen Phosphorylase B"/>
    <property type="match status" value="2"/>
</dbReference>
<gene>
    <name evidence="4" type="ORF">SAMN05443575_4166</name>
</gene>
<dbReference type="SUPFAM" id="SSF53756">
    <property type="entry name" value="UDP-Glycosyltransferase/glycogen phosphorylase"/>
    <property type="match status" value="1"/>
</dbReference>
<accession>A0A1M5U8D1</accession>
<dbReference type="Pfam" id="PF00534">
    <property type="entry name" value="Glycos_transf_1"/>
    <property type="match status" value="1"/>
</dbReference>
<dbReference type="GO" id="GO:0016757">
    <property type="term" value="F:glycosyltransferase activity"/>
    <property type="evidence" value="ECO:0007669"/>
    <property type="project" value="UniProtKB-KW"/>
</dbReference>
<sequence>MTEGDTRRLRVLIGAYACGPGEGSEPGAGWAFVRAAAEHSDVWVVTRRRFEPAIRAALDDEPDLAAHVHVRYLDLSDRVLRAKRRHRDVYWYYVLWQRALAGLAAELHATVSFDVAHHVTFASDWQPCGLTTLSDVPLVWGPVGGATYQPTRLLRWLGWRGVLAETARSCFTRVARRVWGDPIARRAAVVVALNTDVARRFAYARRVVVEPNIALYDDFPQRTATPRDDGSRRQAVFVGRLLPWKGPQLAIRALARPGGERWDLALYGEGPYEPALRALVGELGLGSRVSFEGHAPRSDVLAALAAADALLFPSMHDSAGWVVGEASAVGCPVVCLDVGGPPLLADRNGLVCPIDGDVVGGLAHALDASTTFESGPTDRWSAERLPAMTARWYADACGRSARASTST</sequence>
<dbReference type="OrthoDB" id="5242526at2"/>
<organism evidence="4 5">
    <name type="scientific">Jatrophihabitans endophyticus</name>
    <dbReference type="NCBI Taxonomy" id="1206085"/>
    <lineage>
        <taxon>Bacteria</taxon>
        <taxon>Bacillati</taxon>
        <taxon>Actinomycetota</taxon>
        <taxon>Actinomycetes</taxon>
        <taxon>Jatrophihabitantales</taxon>
        <taxon>Jatrophihabitantaceae</taxon>
        <taxon>Jatrophihabitans</taxon>
    </lineage>
</organism>
<dbReference type="RefSeq" id="WP_073392346.1">
    <property type="nucleotide sequence ID" value="NZ_FQVU01000007.1"/>
</dbReference>
<evidence type="ECO:0000259" key="3">
    <source>
        <dbReference type="Pfam" id="PF00534"/>
    </source>
</evidence>
<evidence type="ECO:0000256" key="1">
    <source>
        <dbReference type="ARBA" id="ARBA00022676"/>
    </source>
</evidence>
<keyword evidence="1" id="KW-0328">Glycosyltransferase</keyword>
<dbReference type="AlphaFoldDB" id="A0A1M5U8D1"/>
<dbReference type="EMBL" id="FQVU01000007">
    <property type="protein sequence ID" value="SHH59180.1"/>
    <property type="molecule type" value="Genomic_DNA"/>
</dbReference>
<dbReference type="PANTHER" id="PTHR12526">
    <property type="entry name" value="GLYCOSYLTRANSFERASE"/>
    <property type="match status" value="1"/>
</dbReference>
<protein>
    <submittedName>
        <fullName evidence="4">Glycosyltransferase involved in cell wall bisynthesis</fullName>
    </submittedName>
</protein>